<gene>
    <name evidence="3" type="ORF">ST47_g10152</name>
</gene>
<reference evidence="3 4" key="1">
    <citation type="journal article" date="2016" name="Sci. Rep.">
        <title>Draft genome sequencing and secretome analysis of fungal phytopathogen Ascochyta rabiei provides insight into the necrotrophic effector repertoire.</title>
        <authorList>
            <person name="Verma S."/>
            <person name="Gazara R.K."/>
            <person name="Nizam S."/>
            <person name="Parween S."/>
            <person name="Chattopadhyay D."/>
            <person name="Verma P.K."/>
        </authorList>
    </citation>
    <scope>NUCLEOTIDE SEQUENCE [LARGE SCALE GENOMIC DNA]</scope>
    <source>
        <strain evidence="3 4">ArDII</strain>
    </source>
</reference>
<comment type="caution">
    <text evidence="3">The sequence shown here is derived from an EMBL/GenBank/DDBJ whole genome shotgun (WGS) entry which is preliminary data.</text>
</comment>
<keyword evidence="4" id="KW-1185">Reference proteome</keyword>
<evidence type="ECO:0000256" key="2">
    <source>
        <dbReference type="SAM" id="SignalP"/>
    </source>
</evidence>
<feature type="chain" id="PRO_5044244409" evidence="2">
    <location>
        <begin position="19"/>
        <end position="308"/>
    </location>
</feature>
<evidence type="ECO:0000256" key="1">
    <source>
        <dbReference type="SAM" id="MobiDB-lite"/>
    </source>
</evidence>
<accession>A0A162W0B0</accession>
<dbReference type="InterPro" id="IPR052158">
    <property type="entry name" value="INH-QAR"/>
</dbReference>
<dbReference type="Proteomes" id="UP000076837">
    <property type="component" value="Unassembled WGS sequence"/>
</dbReference>
<evidence type="ECO:0000313" key="4">
    <source>
        <dbReference type="Proteomes" id="UP000076837"/>
    </source>
</evidence>
<dbReference type="Gene3D" id="3.40.50.880">
    <property type="match status" value="1"/>
</dbReference>
<feature type="compositionally biased region" description="Gly residues" evidence="1">
    <location>
        <begin position="129"/>
        <end position="139"/>
    </location>
</feature>
<proteinExistence type="predicted"/>
<evidence type="ECO:0000313" key="3">
    <source>
        <dbReference type="EMBL" id="KZM18708.1"/>
    </source>
</evidence>
<dbReference type="InterPro" id="IPR029062">
    <property type="entry name" value="Class_I_gatase-like"/>
</dbReference>
<dbReference type="InterPro" id="IPR002818">
    <property type="entry name" value="DJ-1/PfpI"/>
</dbReference>
<feature type="region of interest" description="Disordered" evidence="1">
    <location>
        <begin position="122"/>
        <end position="161"/>
    </location>
</feature>
<name>A0A162W0B0_DIDRA</name>
<dbReference type="OrthoDB" id="543156at2759"/>
<dbReference type="CDD" id="cd03139">
    <property type="entry name" value="GATase1_PfpI_2"/>
    <property type="match status" value="1"/>
</dbReference>
<dbReference type="STRING" id="5454.A0A162W0B0"/>
<dbReference type="EMBL" id="JYNV01000322">
    <property type="protein sequence ID" value="KZM18708.1"/>
    <property type="molecule type" value="Genomic_DNA"/>
</dbReference>
<keyword evidence="2" id="KW-0732">Signal</keyword>
<dbReference type="Pfam" id="PF01965">
    <property type="entry name" value="DJ-1_PfpI"/>
    <property type="match status" value="1"/>
</dbReference>
<dbReference type="AlphaFoldDB" id="A0A162W0B0"/>
<protein>
    <submittedName>
        <fullName evidence="3">Uncharacterized protein</fullName>
    </submittedName>
</protein>
<sequence>MRVSTMMPLLAAIPSALAAPQQPEFTNTTVLPTHFAMLLFPHFQALDVFGPLDVLNTLSMLYSNSTTMTLTLLSRTMDPVGTTIKGMHGKGNFGEEILPTNTFASVLAKKMNFQASPGKAHDQMAAKSHGGGNGDGWGNGYARRHEGHSPTTPQGPPMNHTMPIDNDIEVLLVPGGGGTRQNMTEEIAFVKEIYPKLKYIISVCTGATILSRAGVLDGKKATTNKRAWPWATSTGPKVEWVPSARWVEDGNVFSSSGISAGIDVTFAWVGRVYGEEVADYLANSIEYERWTDPHKDPFAKVWDVPGAV</sequence>
<dbReference type="PANTHER" id="PTHR43130:SF15">
    <property type="entry name" value="THIJ_PFPI FAMILY PROTEIN (AFU_ORTHOLOGUE AFUA_5G14240)"/>
    <property type="match status" value="1"/>
</dbReference>
<dbReference type="SUPFAM" id="SSF52317">
    <property type="entry name" value="Class I glutamine amidotransferase-like"/>
    <property type="match status" value="1"/>
</dbReference>
<organism evidence="3 4">
    <name type="scientific">Didymella rabiei</name>
    <name type="common">Chickpea ascochyta blight fungus</name>
    <name type="synonym">Mycosphaerella rabiei</name>
    <dbReference type="NCBI Taxonomy" id="5454"/>
    <lineage>
        <taxon>Eukaryota</taxon>
        <taxon>Fungi</taxon>
        <taxon>Dikarya</taxon>
        <taxon>Ascomycota</taxon>
        <taxon>Pezizomycotina</taxon>
        <taxon>Dothideomycetes</taxon>
        <taxon>Pleosporomycetidae</taxon>
        <taxon>Pleosporales</taxon>
        <taxon>Pleosporineae</taxon>
        <taxon>Didymellaceae</taxon>
        <taxon>Ascochyta</taxon>
    </lineage>
</organism>
<dbReference type="PANTHER" id="PTHR43130">
    <property type="entry name" value="ARAC-FAMILY TRANSCRIPTIONAL REGULATOR"/>
    <property type="match status" value="1"/>
</dbReference>
<feature type="signal peptide" evidence="2">
    <location>
        <begin position="1"/>
        <end position="18"/>
    </location>
</feature>